<evidence type="ECO:0000256" key="4">
    <source>
        <dbReference type="ARBA" id="ARBA00022692"/>
    </source>
</evidence>
<sequence length="510" mass="53310">MRRAPARRWWSLAALVAGALPAAAFPAPALWWLAFVALVPWLLLLRAAPDARRAAWFGWLGGTGLVLATHHWLAPHLHVFLLPLAALLGALWAPWGALAHRLLADRAGVAGPRSGGAGPLGRGRTAAAVVVLPSAWLVVELIRSWEYAGGPWGLLGASQWSWEPGLRLASLGGVWLVGWLIVAVNVGIAALLVRPATRPVRGTAAAALGCCALVIAGTWLAVQPPRTTGAVRVAVVQPGELSEAGDRFARGVELTRTLSGREVDLVVWAESSVGFDLSARDDLAARLAALSADVGAPLLVNVDARRVGGPGIFKSSVLVDAGGPSGDRYDKMRLVPFGEYVPLRSVLGWATEVGRAADVDRVRGTEPVVMNAGGVRVGPLICFETAFPDMGRHLVREGAQVLVGQSATSSFQGSWAPRQHASLAALRAAETGRPVVHATLTGVSVVHGPDGARVGPRLDADRSAAHVYEVPLASGRTFFVRAGDWAPLGSIGVVGAAAVVLVRRRAAGCR</sequence>
<dbReference type="HAMAP" id="MF_01148">
    <property type="entry name" value="Lnt"/>
    <property type="match status" value="1"/>
</dbReference>
<evidence type="ECO:0000256" key="3">
    <source>
        <dbReference type="ARBA" id="ARBA00022679"/>
    </source>
</evidence>
<keyword evidence="2 8" id="KW-1003">Cell membrane</keyword>
<dbReference type="RefSeq" id="WP_191211168.1">
    <property type="nucleotide sequence ID" value="NZ_BAABKL010000020.1"/>
</dbReference>
<dbReference type="EC" id="2.3.1.269" evidence="8"/>
<keyword evidence="4 8" id="KW-0812">Transmembrane</keyword>
<comment type="subcellular location">
    <subcellularLocation>
        <location evidence="1 8">Cell membrane</location>
        <topology evidence="1 8">Multi-pass membrane protein</topology>
    </subcellularLocation>
</comment>
<dbReference type="PANTHER" id="PTHR38686:SF1">
    <property type="entry name" value="APOLIPOPROTEIN N-ACYLTRANSFERASE"/>
    <property type="match status" value="1"/>
</dbReference>
<evidence type="ECO:0000256" key="8">
    <source>
        <dbReference type="HAMAP-Rule" id="MF_01148"/>
    </source>
</evidence>
<evidence type="ECO:0000313" key="10">
    <source>
        <dbReference type="EMBL" id="MBD3933875.1"/>
    </source>
</evidence>
<dbReference type="AlphaFoldDB" id="A0A927F2M3"/>
<dbReference type="EMBL" id="JACXYU010000012">
    <property type="protein sequence ID" value="MBD3933875.1"/>
    <property type="molecule type" value="Genomic_DNA"/>
</dbReference>
<dbReference type="InterPro" id="IPR004563">
    <property type="entry name" value="Apolipo_AcylTrfase"/>
</dbReference>
<reference evidence="10" key="1">
    <citation type="submission" date="2020-09" db="EMBL/GenBank/DDBJ databases">
        <title>Secondary metabolite and genome analysis of marine Streptomyces chumphonensis KK1-2T.</title>
        <authorList>
            <person name="Phongsopitanun W."/>
            <person name="Kanchanasin P."/>
            <person name="Pittayakhajonwut P."/>
            <person name="Suwanborirux K."/>
            <person name="Tanasupawat S."/>
        </authorList>
    </citation>
    <scope>NUCLEOTIDE SEQUENCE</scope>
    <source>
        <strain evidence="10">KK1-2</strain>
    </source>
</reference>
<dbReference type="GO" id="GO:0005886">
    <property type="term" value="C:plasma membrane"/>
    <property type="evidence" value="ECO:0007669"/>
    <property type="project" value="UniProtKB-SubCell"/>
</dbReference>
<evidence type="ECO:0000256" key="1">
    <source>
        <dbReference type="ARBA" id="ARBA00004651"/>
    </source>
</evidence>
<evidence type="ECO:0000256" key="6">
    <source>
        <dbReference type="ARBA" id="ARBA00023136"/>
    </source>
</evidence>
<feature type="transmembrane region" description="Helical" evidence="8">
    <location>
        <begin position="55"/>
        <end position="74"/>
    </location>
</feature>
<dbReference type="Proteomes" id="UP000632289">
    <property type="component" value="Unassembled WGS sequence"/>
</dbReference>
<dbReference type="PANTHER" id="PTHR38686">
    <property type="entry name" value="APOLIPOPROTEIN N-ACYLTRANSFERASE"/>
    <property type="match status" value="1"/>
</dbReference>
<feature type="transmembrane region" description="Helical" evidence="8">
    <location>
        <begin position="204"/>
        <end position="222"/>
    </location>
</feature>
<protein>
    <recommendedName>
        <fullName evidence="8">Apolipoprotein N-acyltransferase</fullName>
        <shortName evidence="8">ALP N-acyltransferase</shortName>
        <ecNumber evidence="8">2.3.1.269</ecNumber>
    </recommendedName>
</protein>
<comment type="caution">
    <text evidence="10">The sequence shown here is derived from an EMBL/GenBank/DDBJ whole genome shotgun (WGS) entry which is preliminary data.</text>
</comment>
<keyword evidence="11" id="KW-1185">Reference proteome</keyword>
<proteinExistence type="inferred from homology"/>
<evidence type="ECO:0000259" key="9">
    <source>
        <dbReference type="PROSITE" id="PS50263"/>
    </source>
</evidence>
<dbReference type="InterPro" id="IPR003010">
    <property type="entry name" value="C-N_Hydrolase"/>
</dbReference>
<feature type="transmembrane region" description="Helical" evidence="8">
    <location>
        <begin position="80"/>
        <end position="104"/>
    </location>
</feature>
<comment type="caution">
    <text evidence="8">Lacks conserved residue(s) required for the propagation of feature annotation.</text>
</comment>
<evidence type="ECO:0000256" key="2">
    <source>
        <dbReference type="ARBA" id="ARBA00022475"/>
    </source>
</evidence>
<feature type="transmembrane region" description="Helical" evidence="8">
    <location>
        <begin position="165"/>
        <end position="192"/>
    </location>
</feature>
<keyword evidence="6 8" id="KW-0472">Membrane</keyword>
<dbReference type="Gene3D" id="3.60.110.10">
    <property type="entry name" value="Carbon-nitrogen hydrolase"/>
    <property type="match status" value="1"/>
</dbReference>
<comment type="function">
    <text evidence="8">Catalyzes the phospholipid dependent N-acylation of the N-terminal cysteine of apolipoprotein, the last step in lipoprotein maturation.</text>
</comment>
<dbReference type="InterPro" id="IPR036526">
    <property type="entry name" value="C-N_Hydrolase_sf"/>
</dbReference>
<comment type="pathway">
    <text evidence="8">Protein modification; lipoprotein biosynthesis (N-acyl transfer).</text>
</comment>
<keyword evidence="3 8" id="KW-0808">Transferase</keyword>
<organism evidence="10 11">
    <name type="scientific">Streptomyces chumphonensis</name>
    <dbReference type="NCBI Taxonomy" id="1214925"/>
    <lineage>
        <taxon>Bacteria</taxon>
        <taxon>Bacillati</taxon>
        <taxon>Actinomycetota</taxon>
        <taxon>Actinomycetes</taxon>
        <taxon>Kitasatosporales</taxon>
        <taxon>Streptomycetaceae</taxon>
        <taxon>Streptomyces</taxon>
    </lineage>
</organism>
<comment type="similarity">
    <text evidence="8">Belongs to the CN hydrolase family. Apolipoprotein N-acyltransferase subfamily.</text>
</comment>
<dbReference type="NCBIfam" id="TIGR00546">
    <property type="entry name" value="lnt"/>
    <property type="match status" value="1"/>
</dbReference>
<dbReference type="Pfam" id="PF00795">
    <property type="entry name" value="CN_hydrolase"/>
    <property type="match status" value="1"/>
</dbReference>
<feature type="transmembrane region" description="Helical" evidence="8">
    <location>
        <begin position="485"/>
        <end position="502"/>
    </location>
</feature>
<dbReference type="CDD" id="cd07571">
    <property type="entry name" value="ALP_N-acyl_transferase"/>
    <property type="match status" value="1"/>
</dbReference>
<keyword evidence="7 8" id="KW-0012">Acyltransferase</keyword>
<keyword evidence="5 8" id="KW-1133">Transmembrane helix</keyword>
<dbReference type="PROSITE" id="PS50263">
    <property type="entry name" value="CN_HYDROLASE"/>
    <property type="match status" value="1"/>
</dbReference>
<dbReference type="SUPFAM" id="SSF56317">
    <property type="entry name" value="Carbon-nitrogen hydrolase"/>
    <property type="match status" value="1"/>
</dbReference>
<name>A0A927F2M3_9ACTN</name>
<evidence type="ECO:0000256" key="5">
    <source>
        <dbReference type="ARBA" id="ARBA00022989"/>
    </source>
</evidence>
<gene>
    <name evidence="8 10" type="primary">lnt</name>
    <name evidence="10" type="ORF">IF129_20235</name>
</gene>
<evidence type="ECO:0000256" key="7">
    <source>
        <dbReference type="ARBA" id="ARBA00023315"/>
    </source>
</evidence>
<feature type="domain" description="CN hydrolase" evidence="9">
    <location>
        <begin position="231"/>
        <end position="472"/>
    </location>
</feature>
<accession>A0A927F2M3</accession>
<dbReference type="GO" id="GO:0016410">
    <property type="term" value="F:N-acyltransferase activity"/>
    <property type="evidence" value="ECO:0007669"/>
    <property type="project" value="UniProtKB-UniRule"/>
</dbReference>
<dbReference type="GO" id="GO:0042158">
    <property type="term" value="P:lipoprotein biosynthetic process"/>
    <property type="evidence" value="ECO:0007669"/>
    <property type="project" value="UniProtKB-UniRule"/>
</dbReference>
<evidence type="ECO:0000313" key="11">
    <source>
        <dbReference type="Proteomes" id="UP000632289"/>
    </source>
</evidence>
<dbReference type="InterPro" id="IPR045378">
    <property type="entry name" value="LNT_N"/>
</dbReference>
<comment type="catalytic activity">
    <reaction evidence="8">
        <text>N-terminal S-1,2-diacyl-sn-glyceryl-L-cysteinyl-[lipoprotein] + a glycerophospholipid = N-acyl-S-1,2-diacyl-sn-glyceryl-L-cysteinyl-[lipoprotein] + a 2-acyl-sn-glycero-3-phospholipid + H(+)</text>
        <dbReference type="Rhea" id="RHEA:48228"/>
        <dbReference type="Rhea" id="RHEA-COMP:14681"/>
        <dbReference type="Rhea" id="RHEA-COMP:14684"/>
        <dbReference type="ChEBI" id="CHEBI:15378"/>
        <dbReference type="ChEBI" id="CHEBI:136912"/>
        <dbReference type="ChEBI" id="CHEBI:140656"/>
        <dbReference type="ChEBI" id="CHEBI:140657"/>
        <dbReference type="ChEBI" id="CHEBI:140660"/>
        <dbReference type="EC" id="2.3.1.269"/>
    </reaction>
</comment>
<dbReference type="Pfam" id="PF20154">
    <property type="entry name" value="LNT_N"/>
    <property type="match status" value="1"/>
</dbReference>